<protein>
    <recommendedName>
        <fullName evidence="5">Subtilisin inhibitor-like</fullName>
    </recommendedName>
</protein>
<keyword evidence="2" id="KW-0812">Transmembrane</keyword>
<organism evidence="3 4">
    <name type="scientific">Blastococcus deserti</name>
    <dbReference type="NCBI Taxonomy" id="2259033"/>
    <lineage>
        <taxon>Bacteria</taxon>
        <taxon>Bacillati</taxon>
        <taxon>Actinomycetota</taxon>
        <taxon>Actinomycetes</taxon>
        <taxon>Geodermatophilales</taxon>
        <taxon>Geodermatophilaceae</taxon>
        <taxon>Blastococcus</taxon>
    </lineage>
</organism>
<accession>A0ABW4XD98</accession>
<sequence>MSDPYGGRPWPPPGWAGGPPSAQAPSAQAPSAQPPSAQPPRWTTVGLPVGLIGLVVALLAAYLVVDARRGVDPRLPTMPAAGSALPSSELDGQWSGEGSLTRCAGFDDQDCPETRSITLTIDCSQDPCAVTPFRRGYGSPPLPFEDGEYQAAGPVPPEVAPTCGGTPTRSALWRLHLVARDGRLGGTYSESTVQGFDCGATGVEWQVVLERT</sequence>
<proteinExistence type="predicted"/>
<evidence type="ECO:0000256" key="2">
    <source>
        <dbReference type="SAM" id="Phobius"/>
    </source>
</evidence>
<keyword evidence="2" id="KW-1133">Transmembrane helix</keyword>
<comment type="caution">
    <text evidence="3">The sequence shown here is derived from an EMBL/GenBank/DDBJ whole genome shotgun (WGS) entry which is preliminary data.</text>
</comment>
<evidence type="ECO:0000313" key="3">
    <source>
        <dbReference type="EMBL" id="MFD2092119.1"/>
    </source>
</evidence>
<evidence type="ECO:0000256" key="1">
    <source>
        <dbReference type="SAM" id="MobiDB-lite"/>
    </source>
</evidence>
<keyword evidence="4" id="KW-1185">Reference proteome</keyword>
<feature type="region of interest" description="Disordered" evidence="1">
    <location>
        <begin position="1"/>
        <end position="41"/>
    </location>
</feature>
<feature type="transmembrane region" description="Helical" evidence="2">
    <location>
        <begin position="45"/>
        <end position="65"/>
    </location>
</feature>
<dbReference type="RefSeq" id="WP_376875382.1">
    <property type="nucleotide sequence ID" value="NZ_JBHUHP010000010.1"/>
</dbReference>
<evidence type="ECO:0008006" key="5">
    <source>
        <dbReference type="Google" id="ProtNLM"/>
    </source>
</evidence>
<evidence type="ECO:0000313" key="4">
    <source>
        <dbReference type="Proteomes" id="UP001597402"/>
    </source>
</evidence>
<dbReference type="Proteomes" id="UP001597402">
    <property type="component" value="Unassembled WGS sequence"/>
</dbReference>
<feature type="compositionally biased region" description="Low complexity" evidence="1">
    <location>
        <begin position="18"/>
        <end position="31"/>
    </location>
</feature>
<reference evidence="4" key="1">
    <citation type="journal article" date="2019" name="Int. J. Syst. Evol. Microbiol.">
        <title>The Global Catalogue of Microorganisms (GCM) 10K type strain sequencing project: providing services to taxonomists for standard genome sequencing and annotation.</title>
        <authorList>
            <consortium name="The Broad Institute Genomics Platform"/>
            <consortium name="The Broad Institute Genome Sequencing Center for Infectious Disease"/>
            <person name="Wu L."/>
            <person name="Ma J."/>
        </authorList>
    </citation>
    <scope>NUCLEOTIDE SEQUENCE [LARGE SCALE GENOMIC DNA]</scope>
    <source>
        <strain evidence="4">JCM 3338</strain>
    </source>
</reference>
<dbReference type="EMBL" id="JBHUHP010000010">
    <property type="protein sequence ID" value="MFD2092119.1"/>
    <property type="molecule type" value="Genomic_DNA"/>
</dbReference>
<name>A0ABW4XD98_9ACTN</name>
<keyword evidence="2" id="KW-0472">Membrane</keyword>
<gene>
    <name evidence="3" type="ORF">ACFSHS_11110</name>
</gene>